<feature type="domain" description="EF-hand" evidence="2">
    <location>
        <begin position="29"/>
        <end position="54"/>
    </location>
</feature>
<dbReference type="InterPro" id="IPR018247">
    <property type="entry name" value="EF_Hand_1_Ca_BS"/>
</dbReference>
<dbReference type="PROSITE" id="PS50222">
    <property type="entry name" value="EF_HAND_2"/>
    <property type="match status" value="2"/>
</dbReference>
<gene>
    <name evidence="3" type="ORF">AURANDRAFT_17310</name>
</gene>
<dbReference type="Proteomes" id="UP000002729">
    <property type="component" value="Unassembled WGS sequence"/>
</dbReference>
<dbReference type="InterPro" id="IPR002048">
    <property type="entry name" value="EF_hand_dom"/>
</dbReference>
<dbReference type="EMBL" id="GL833144">
    <property type="protein sequence ID" value="EGB05098.1"/>
    <property type="molecule type" value="Genomic_DNA"/>
</dbReference>
<feature type="non-terminal residue" evidence="3">
    <location>
        <position position="54"/>
    </location>
</feature>
<dbReference type="Pfam" id="PF13499">
    <property type="entry name" value="EF-hand_7"/>
    <property type="match status" value="1"/>
</dbReference>
<feature type="domain" description="EF-hand" evidence="2">
    <location>
        <begin position="1"/>
        <end position="27"/>
    </location>
</feature>
<dbReference type="GO" id="GO:0005509">
    <property type="term" value="F:calcium ion binding"/>
    <property type="evidence" value="ECO:0007669"/>
    <property type="project" value="InterPro"/>
</dbReference>
<sequence>FDEYDADKSGSIEAPELSKLLSQLTGSEPSNAELKKMMTAVDTDGSGAIGFDEF</sequence>
<evidence type="ECO:0000256" key="1">
    <source>
        <dbReference type="ARBA" id="ARBA00022837"/>
    </source>
</evidence>
<name>F0YIL1_AURAN</name>
<keyword evidence="1" id="KW-0106">Calcium</keyword>
<evidence type="ECO:0000259" key="2">
    <source>
        <dbReference type="PROSITE" id="PS50222"/>
    </source>
</evidence>
<dbReference type="PROSITE" id="PS00018">
    <property type="entry name" value="EF_HAND_1"/>
    <property type="match status" value="2"/>
</dbReference>
<reference evidence="3 4" key="1">
    <citation type="journal article" date="2011" name="Proc. Natl. Acad. Sci. U.S.A.">
        <title>Niche of harmful alga Aureococcus anophagefferens revealed through ecogenomics.</title>
        <authorList>
            <person name="Gobler C.J."/>
            <person name="Berry D.L."/>
            <person name="Dyhrman S.T."/>
            <person name="Wilhelm S.W."/>
            <person name="Salamov A."/>
            <person name="Lobanov A.V."/>
            <person name="Zhang Y."/>
            <person name="Collier J.L."/>
            <person name="Wurch L.L."/>
            <person name="Kustka A.B."/>
            <person name="Dill B.D."/>
            <person name="Shah M."/>
            <person name="VerBerkmoes N.C."/>
            <person name="Kuo A."/>
            <person name="Terry A."/>
            <person name="Pangilinan J."/>
            <person name="Lindquist E.A."/>
            <person name="Lucas S."/>
            <person name="Paulsen I.T."/>
            <person name="Hattenrath-Lehmann T.K."/>
            <person name="Talmage S.C."/>
            <person name="Walker E.A."/>
            <person name="Koch F."/>
            <person name="Burson A.M."/>
            <person name="Marcoval M.A."/>
            <person name="Tang Y.Z."/>
            <person name="Lecleir G.R."/>
            <person name="Coyne K.J."/>
            <person name="Berg G.M."/>
            <person name="Bertrand E.M."/>
            <person name="Saito M.A."/>
            <person name="Gladyshev V.N."/>
            <person name="Grigoriev I.V."/>
        </authorList>
    </citation>
    <scope>NUCLEOTIDE SEQUENCE [LARGE SCALE GENOMIC DNA]</scope>
    <source>
        <strain evidence="4">CCMP 1984</strain>
    </source>
</reference>
<dbReference type="CDD" id="cd00051">
    <property type="entry name" value="EFh"/>
    <property type="match status" value="1"/>
</dbReference>
<feature type="non-terminal residue" evidence="3">
    <location>
        <position position="1"/>
    </location>
</feature>
<evidence type="ECO:0000313" key="3">
    <source>
        <dbReference type="EMBL" id="EGB05098.1"/>
    </source>
</evidence>
<dbReference type="SUPFAM" id="SSF47473">
    <property type="entry name" value="EF-hand"/>
    <property type="match status" value="1"/>
</dbReference>
<dbReference type="InParanoid" id="F0YIL1"/>
<dbReference type="OMA" id="MMTAVDT"/>
<protein>
    <recommendedName>
        <fullName evidence="2">EF-hand domain-containing protein</fullName>
    </recommendedName>
</protein>
<proteinExistence type="predicted"/>
<dbReference type="InterPro" id="IPR011992">
    <property type="entry name" value="EF-hand-dom_pair"/>
</dbReference>
<evidence type="ECO:0000313" key="4">
    <source>
        <dbReference type="Proteomes" id="UP000002729"/>
    </source>
</evidence>
<accession>F0YIL1</accession>
<dbReference type="AlphaFoldDB" id="F0YIL1"/>
<dbReference type="RefSeq" id="XP_009040225.1">
    <property type="nucleotide sequence ID" value="XM_009041977.1"/>
</dbReference>
<dbReference type="GeneID" id="20218810"/>
<keyword evidence="4" id="KW-1185">Reference proteome</keyword>
<dbReference type="Gene3D" id="1.10.238.10">
    <property type="entry name" value="EF-hand"/>
    <property type="match status" value="1"/>
</dbReference>
<dbReference type="OrthoDB" id="66458at2759"/>
<dbReference type="KEGG" id="aaf:AURANDRAFT_17310"/>
<organism evidence="4">
    <name type="scientific">Aureococcus anophagefferens</name>
    <name type="common">Harmful bloom alga</name>
    <dbReference type="NCBI Taxonomy" id="44056"/>
    <lineage>
        <taxon>Eukaryota</taxon>
        <taxon>Sar</taxon>
        <taxon>Stramenopiles</taxon>
        <taxon>Ochrophyta</taxon>
        <taxon>Pelagophyceae</taxon>
        <taxon>Pelagomonadales</taxon>
        <taxon>Pelagomonadaceae</taxon>
        <taxon>Aureococcus</taxon>
    </lineage>
</organism>
<dbReference type="PRINTS" id="PR01697">
    <property type="entry name" value="PARVALBUMIN"/>
</dbReference>